<keyword evidence="2" id="KW-1185">Reference proteome</keyword>
<name>A0A5B7JRS8_PORTR</name>
<evidence type="ECO:0000313" key="1">
    <source>
        <dbReference type="EMBL" id="MPC97539.1"/>
    </source>
</evidence>
<proteinExistence type="predicted"/>
<protein>
    <submittedName>
        <fullName evidence="1">Uncharacterized protein</fullName>
    </submittedName>
</protein>
<comment type="caution">
    <text evidence="1">The sequence shown here is derived from an EMBL/GenBank/DDBJ whole genome shotgun (WGS) entry which is preliminary data.</text>
</comment>
<accession>A0A5B7JRS8</accession>
<dbReference type="Proteomes" id="UP000324222">
    <property type="component" value="Unassembled WGS sequence"/>
</dbReference>
<gene>
    <name evidence="1" type="ORF">E2C01_092858</name>
</gene>
<dbReference type="EMBL" id="VSRR010110440">
    <property type="protein sequence ID" value="MPC97539.1"/>
    <property type="molecule type" value="Genomic_DNA"/>
</dbReference>
<evidence type="ECO:0000313" key="2">
    <source>
        <dbReference type="Proteomes" id="UP000324222"/>
    </source>
</evidence>
<reference evidence="1 2" key="1">
    <citation type="submission" date="2019-05" db="EMBL/GenBank/DDBJ databases">
        <title>Another draft genome of Portunus trituberculatus and its Hox gene families provides insights of decapod evolution.</title>
        <authorList>
            <person name="Jeong J.-H."/>
            <person name="Song I."/>
            <person name="Kim S."/>
            <person name="Choi T."/>
            <person name="Kim D."/>
            <person name="Ryu S."/>
            <person name="Kim W."/>
        </authorList>
    </citation>
    <scope>NUCLEOTIDE SEQUENCE [LARGE SCALE GENOMIC DNA]</scope>
    <source>
        <tissue evidence="1">Muscle</tissue>
    </source>
</reference>
<organism evidence="1 2">
    <name type="scientific">Portunus trituberculatus</name>
    <name type="common">Swimming crab</name>
    <name type="synonym">Neptunus trituberculatus</name>
    <dbReference type="NCBI Taxonomy" id="210409"/>
    <lineage>
        <taxon>Eukaryota</taxon>
        <taxon>Metazoa</taxon>
        <taxon>Ecdysozoa</taxon>
        <taxon>Arthropoda</taxon>
        <taxon>Crustacea</taxon>
        <taxon>Multicrustacea</taxon>
        <taxon>Malacostraca</taxon>
        <taxon>Eumalacostraca</taxon>
        <taxon>Eucarida</taxon>
        <taxon>Decapoda</taxon>
        <taxon>Pleocyemata</taxon>
        <taxon>Brachyura</taxon>
        <taxon>Eubrachyura</taxon>
        <taxon>Portunoidea</taxon>
        <taxon>Portunidae</taxon>
        <taxon>Portuninae</taxon>
        <taxon>Portunus</taxon>
    </lineage>
</organism>
<sequence>MVDYLQPSAVVQVAPRPLVTTAPPGLSAYCLGRGMSVLVNVTEGQSVASVKGYDEIFIYEDYFFLEVELSYSSKDRNYVELEDKREEQKFCGKFFDLFLFLFVSDLHTITYDELHLAVPVASSTEDHHSSPSSQYLTSYHSYFHPQS</sequence>
<dbReference type="AlphaFoldDB" id="A0A5B7JRS8"/>